<evidence type="ECO:0000313" key="2">
    <source>
        <dbReference type="Proteomes" id="UP000464404"/>
    </source>
</evidence>
<organism evidence="1 2">
    <name type="scientific">Mycobacterium phage Imvubu</name>
    <dbReference type="NCBI Taxonomy" id="2686233"/>
    <lineage>
        <taxon>Viruses</taxon>
        <taxon>Duplodnaviria</taxon>
        <taxon>Heunggongvirae</taxon>
        <taxon>Uroviricota</taxon>
        <taxon>Caudoviricetes</taxon>
        <taxon>Bclasvirinae</taxon>
        <taxon>Imvubuvirus</taxon>
        <taxon>Imvubuvirus imvubu</taxon>
    </lineage>
</organism>
<gene>
    <name evidence="1" type="primary">44</name>
    <name evidence="1" type="ORF">PBI_IMVUBU_44</name>
</gene>
<proteinExistence type="predicted"/>
<accession>A0A6B9LFU9</accession>
<dbReference type="GeneID" id="60321404"/>
<name>A0A6B9LFU9_9CAUD</name>
<evidence type="ECO:0000313" key="1">
    <source>
        <dbReference type="EMBL" id="QHB37785.1"/>
    </source>
</evidence>
<sequence length="120" mass="13643">MTDLPPHLPIAIRFESFHARNPHVYAVLCELSRQWMATGKTKLGVKALFEGARWTLGLATDAPEEVYRLSNDFTAYYARLLMHNEDDLAGLFDLRESDADEWVFLRTGHDRTGQFTAVAS</sequence>
<protein>
    <submittedName>
        <fullName evidence="1">Uncharacterized protein</fullName>
    </submittedName>
</protein>
<dbReference type="KEGG" id="vg:60321404"/>
<keyword evidence="2" id="KW-1185">Reference proteome</keyword>
<dbReference type="Proteomes" id="UP000464404">
    <property type="component" value="Segment"/>
</dbReference>
<dbReference type="EMBL" id="MN813693">
    <property type="protein sequence ID" value="QHB37785.1"/>
    <property type="molecule type" value="Genomic_DNA"/>
</dbReference>
<reference evidence="1 2" key="1">
    <citation type="submission" date="2019-12" db="EMBL/GenBank/DDBJ databases">
        <authorList>
            <person name="Garlena R.A."/>
            <person name="Russell D.A."/>
            <person name="Pope W.H."/>
            <person name="Jacobs-Sera D."/>
            <person name="Hatfull G.F."/>
        </authorList>
    </citation>
    <scope>NUCLEOTIDE SEQUENCE [LARGE SCALE GENOMIC DNA]</scope>
</reference>
<dbReference type="RefSeq" id="YP_009949994.1">
    <property type="nucleotide sequence ID" value="NC_051586.1"/>
</dbReference>